<comment type="caution">
    <text evidence="1">The sequence shown here is derived from an EMBL/GenBank/DDBJ whole genome shotgun (WGS) entry which is preliminary data.</text>
</comment>
<accession>A0A091ATF9</accession>
<dbReference type="AlphaFoldDB" id="A0A091ATF9"/>
<dbReference type="PATRIC" id="fig|1121015.4.peg.2168"/>
<dbReference type="eggNOG" id="ENOG503300Q">
    <property type="taxonomic scope" value="Bacteria"/>
</dbReference>
<dbReference type="GO" id="GO:0042834">
    <property type="term" value="F:peptidoglycan binding"/>
    <property type="evidence" value="ECO:0007669"/>
    <property type="project" value="InterPro"/>
</dbReference>
<dbReference type="Gene3D" id="3.30.70.1070">
    <property type="entry name" value="Sporulation related repeat"/>
    <property type="match status" value="1"/>
</dbReference>
<dbReference type="Proteomes" id="UP000029385">
    <property type="component" value="Unassembled WGS sequence"/>
</dbReference>
<evidence type="ECO:0000313" key="2">
    <source>
        <dbReference type="Proteomes" id="UP000029385"/>
    </source>
</evidence>
<protein>
    <submittedName>
        <fullName evidence="1">Uncharacterized protein</fullName>
    </submittedName>
</protein>
<proteinExistence type="predicted"/>
<dbReference type="EMBL" id="AVCI01000009">
    <property type="protein sequence ID" value="KFN42646.1"/>
    <property type="molecule type" value="Genomic_DNA"/>
</dbReference>
<dbReference type="OrthoDB" id="5986009at2"/>
<reference evidence="1 2" key="1">
    <citation type="submission" date="2013-09" db="EMBL/GenBank/DDBJ databases">
        <title>Genome sequencing of Arenimonas oryziterrae.</title>
        <authorList>
            <person name="Chen F."/>
            <person name="Wang G."/>
        </authorList>
    </citation>
    <scope>NUCLEOTIDE SEQUENCE [LARGE SCALE GENOMIC DNA]</scope>
    <source>
        <strain evidence="1 2">YC6267</strain>
    </source>
</reference>
<dbReference type="InterPro" id="IPR036680">
    <property type="entry name" value="SPOR-like_sf"/>
</dbReference>
<name>A0A091ATF9_9GAMM</name>
<dbReference type="STRING" id="1121015.GCA_000420545_02740"/>
<dbReference type="RefSeq" id="WP_022970338.1">
    <property type="nucleotide sequence ID" value="NZ_ATVD01000006.1"/>
</dbReference>
<keyword evidence="2" id="KW-1185">Reference proteome</keyword>
<organism evidence="1 2">
    <name type="scientific">Arenimonas oryziterrae DSM 21050 = YC6267</name>
    <dbReference type="NCBI Taxonomy" id="1121015"/>
    <lineage>
        <taxon>Bacteria</taxon>
        <taxon>Pseudomonadati</taxon>
        <taxon>Pseudomonadota</taxon>
        <taxon>Gammaproteobacteria</taxon>
        <taxon>Lysobacterales</taxon>
        <taxon>Lysobacteraceae</taxon>
        <taxon>Arenimonas</taxon>
    </lineage>
</organism>
<sequence>MLRAILLLLVCMNLGVAAWWGLHAEPARARLPATDPGVSSLTLLSEAENRANLATPTGELAAAPETLGAAPVCLSIGPFGTPADLRRAMNTLLPQVGRIQYREVAATSLRGYRVFLPAAGNREQALATARELAAHGITDYYVVTAGDQQNTVSLGIFRDLANARTRHDEIAALGYDATIEARTEQAPQWWIDVAASTGFDWRRVLTDPALQSASADCF</sequence>
<gene>
    <name evidence="1" type="ORF">N789_13480</name>
</gene>
<evidence type="ECO:0000313" key="1">
    <source>
        <dbReference type="EMBL" id="KFN42646.1"/>
    </source>
</evidence>